<reference evidence="1" key="1">
    <citation type="journal article" date="2015" name="Proc. Natl. Acad. Sci. U.S.A.">
        <title>Networks of energetic and metabolic interactions define dynamics in microbial communities.</title>
        <authorList>
            <person name="Embree M."/>
            <person name="Liu J.K."/>
            <person name="Al-Bassam M.M."/>
            <person name="Zengler K."/>
        </authorList>
    </citation>
    <scope>NUCLEOTIDE SEQUENCE</scope>
</reference>
<gene>
    <name evidence="1" type="ORF">ASZ90_002393</name>
</gene>
<sequence length="137" mass="15799">MFTSQGQYLSLHDSDGKILGVFIDSELWNRCKQDILPILKKAAAPEPVIPQPEPMRDWESLLEYWDFTYPPSYELSCEQCGASTSDWRADEPRKFWLTAANLGGLTAFQCLSCQARIIKRHFKKHASVECRPFIEKE</sequence>
<protein>
    <submittedName>
        <fullName evidence="1">Uncharacterized protein</fullName>
    </submittedName>
</protein>
<name>A0A0W8G3Y6_9ZZZZ</name>
<organism evidence="1">
    <name type="scientific">hydrocarbon metagenome</name>
    <dbReference type="NCBI Taxonomy" id="938273"/>
    <lineage>
        <taxon>unclassified sequences</taxon>
        <taxon>metagenomes</taxon>
        <taxon>ecological metagenomes</taxon>
    </lineage>
</organism>
<dbReference type="AlphaFoldDB" id="A0A0W8G3Y6"/>
<accession>A0A0W8G3Y6</accession>
<dbReference type="EMBL" id="LNQE01000292">
    <property type="protein sequence ID" value="KUG27746.1"/>
    <property type="molecule type" value="Genomic_DNA"/>
</dbReference>
<evidence type="ECO:0000313" key="1">
    <source>
        <dbReference type="EMBL" id="KUG27746.1"/>
    </source>
</evidence>
<proteinExistence type="predicted"/>
<comment type="caution">
    <text evidence="1">The sequence shown here is derived from an EMBL/GenBank/DDBJ whole genome shotgun (WGS) entry which is preliminary data.</text>
</comment>